<keyword evidence="1" id="KW-0812">Transmembrane</keyword>
<feature type="non-terminal residue" evidence="2">
    <location>
        <position position="69"/>
    </location>
</feature>
<proteinExistence type="predicted"/>
<dbReference type="EMBL" id="BARV01018355">
    <property type="protein sequence ID" value="GAI19273.1"/>
    <property type="molecule type" value="Genomic_DNA"/>
</dbReference>
<feature type="transmembrane region" description="Helical" evidence="1">
    <location>
        <begin position="46"/>
        <end position="67"/>
    </location>
</feature>
<dbReference type="AlphaFoldDB" id="X1LJJ3"/>
<protein>
    <submittedName>
        <fullName evidence="2">Uncharacterized protein</fullName>
    </submittedName>
</protein>
<accession>X1LJJ3</accession>
<feature type="transmembrane region" description="Helical" evidence="1">
    <location>
        <begin position="7"/>
        <end position="26"/>
    </location>
</feature>
<gene>
    <name evidence="2" type="ORF">S06H3_31060</name>
</gene>
<name>X1LJJ3_9ZZZZ</name>
<reference evidence="2" key="1">
    <citation type="journal article" date="2014" name="Front. Microbiol.">
        <title>High frequency of phylogenetically diverse reductive dehalogenase-homologous genes in deep subseafloor sedimentary metagenomes.</title>
        <authorList>
            <person name="Kawai M."/>
            <person name="Futagami T."/>
            <person name="Toyoda A."/>
            <person name="Takaki Y."/>
            <person name="Nishi S."/>
            <person name="Hori S."/>
            <person name="Arai W."/>
            <person name="Tsubouchi T."/>
            <person name="Morono Y."/>
            <person name="Uchiyama I."/>
            <person name="Ito T."/>
            <person name="Fujiyama A."/>
            <person name="Inagaki F."/>
            <person name="Takami H."/>
        </authorList>
    </citation>
    <scope>NUCLEOTIDE SEQUENCE</scope>
    <source>
        <strain evidence="2">Expedition CK06-06</strain>
    </source>
</reference>
<keyword evidence="1" id="KW-1133">Transmembrane helix</keyword>
<evidence type="ECO:0000256" key="1">
    <source>
        <dbReference type="SAM" id="Phobius"/>
    </source>
</evidence>
<organism evidence="2">
    <name type="scientific">marine sediment metagenome</name>
    <dbReference type="NCBI Taxonomy" id="412755"/>
    <lineage>
        <taxon>unclassified sequences</taxon>
        <taxon>metagenomes</taxon>
        <taxon>ecological metagenomes</taxon>
    </lineage>
</organism>
<keyword evidence="1" id="KW-0472">Membrane</keyword>
<evidence type="ECO:0000313" key="2">
    <source>
        <dbReference type="EMBL" id="GAI19273.1"/>
    </source>
</evidence>
<sequence length="69" mass="7618">MLAEIPFVMLIAGAALGGLWISNIFYDYQLPQYLSRKIGHLGGGTALLLCALLFESWLWPFILASLFTA</sequence>
<comment type="caution">
    <text evidence="2">The sequence shown here is derived from an EMBL/GenBank/DDBJ whole genome shotgun (WGS) entry which is preliminary data.</text>
</comment>